<sequence>AYGWALQGMRHLAGVRMEDCKLPDKCQAVIGCLEEYRLQHPPLPDAHFQEMREEAGHLRGGRGLQQWSFAWSKCQETKGVFDRKLEAALRSRSYDSAHKREYDSSHYSEAPDSAHNRSSDSSHKQLSGSVHNRSSDSSHYSKESDSAHNRSSDSSNKQLSGSVQNRSSDSSHYSKESDSAHNRSSDSSHYSKESDSAHNRSSDSAHNQKSGSIHNRSSDSAHNQKSGSIHNRSSAPFRRTLSALWGVQRRWRTAPPEGKWSGPVPPSEGKWSGPVPPPEMKWSIRVPPPRISGPVRVPLLSSGPVRSPAQGSKLRHLVEEMVTTERKMERSDLPQDLRGKRCLVFGNLSRIHDFHRDFFLKELEACWKHPLRVPHCFLRHTRETHTHPLRVPHCFLRHVRHTHPLRVPHCFLRHTRETHTHPLRVPHCFLRHRKQLLLGDKMDLSSYLLKPVQRMSKYALLLSDIMKEVGGAPGEELSAQEAELSALQDATNMVKFQLRHGNDLLAMDAIRDCDVNLKEQGQLIITQI</sequence>
<evidence type="ECO:0000313" key="4">
    <source>
        <dbReference type="Proteomes" id="UP001228049"/>
    </source>
</evidence>
<feature type="compositionally biased region" description="Basic and acidic residues" evidence="1">
    <location>
        <begin position="133"/>
        <end position="151"/>
    </location>
</feature>
<dbReference type="SUPFAM" id="SSF48065">
    <property type="entry name" value="DBL homology domain (DH-domain)"/>
    <property type="match status" value="1"/>
</dbReference>
<feature type="compositionally biased region" description="Polar residues" evidence="1">
    <location>
        <begin position="157"/>
        <end position="166"/>
    </location>
</feature>
<proteinExistence type="predicted"/>
<dbReference type="InterPro" id="IPR000219">
    <property type="entry name" value="DH_dom"/>
</dbReference>
<dbReference type="Gene3D" id="1.20.900.10">
    <property type="entry name" value="Dbl homology (DH) domain"/>
    <property type="match status" value="1"/>
</dbReference>
<feature type="domain" description="DH" evidence="2">
    <location>
        <begin position="334"/>
        <end position="504"/>
    </location>
</feature>
<reference evidence="3" key="1">
    <citation type="submission" date="2023-04" db="EMBL/GenBank/DDBJ databases">
        <title>Chromosome-level genome of Chaenocephalus aceratus.</title>
        <authorList>
            <person name="Park H."/>
        </authorList>
    </citation>
    <scope>NUCLEOTIDE SEQUENCE</scope>
    <source>
        <strain evidence="3">DE</strain>
        <tissue evidence="3">Muscle</tissue>
    </source>
</reference>
<dbReference type="PANTHER" id="PTHR45845:SF4">
    <property type="entry name" value="PLECKSTRIN HOMOLOGY DOMAIN CONTAINING, FAMILY G (WITH RHOGEF DOMAIN) MEMBER 4"/>
    <property type="match status" value="1"/>
</dbReference>
<dbReference type="InterPro" id="IPR052231">
    <property type="entry name" value="Rho_GEF_signaling-related"/>
</dbReference>
<dbReference type="GO" id="GO:0005085">
    <property type="term" value="F:guanyl-nucleotide exchange factor activity"/>
    <property type="evidence" value="ECO:0007669"/>
    <property type="project" value="InterPro"/>
</dbReference>
<keyword evidence="4" id="KW-1185">Reference proteome</keyword>
<feature type="region of interest" description="Disordered" evidence="1">
    <location>
        <begin position="253"/>
        <end position="274"/>
    </location>
</feature>
<feature type="non-terminal residue" evidence="3">
    <location>
        <position position="528"/>
    </location>
</feature>
<evidence type="ECO:0000313" key="3">
    <source>
        <dbReference type="EMBL" id="KAK1875004.1"/>
    </source>
</evidence>
<feature type="compositionally biased region" description="Basic and acidic residues" evidence="1">
    <location>
        <begin position="172"/>
        <end position="203"/>
    </location>
</feature>
<dbReference type="AlphaFoldDB" id="A0AAD9B2J3"/>
<feature type="region of interest" description="Disordered" evidence="1">
    <location>
        <begin position="92"/>
        <end position="235"/>
    </location>
</feature>
<comment type="caution">
    <text evidence="3">The sequence shown here is derived from an EMBL/GenBank/DDBJ whole genome shotgun (WGS) entry which is preliminary data.</text>
</comment>
<dbReference type="InterPro" id="IPR035899">
    <property type="entry name" value="DBL_dom_sf"/>
</dbReference>
<accession>A0AAD9B2J3</accession>
<feature type="compositionally biased region" description="Polar residues" evidence="1">
    <location>
        <begin position="204"/>
        <end position="234"/>
    </location>
</feature>
<dbReference type="PANTHER" id="PTHR45845">
    <property type="entry name" value="RHO GUANINE NUCLEOTIDE EXCHANGE FACTOR-RELATED"/>
    <property type="match status" value="1"/>
</dbReference>
<name>A0AAD9B2J3_DISEL</name>
<evidence type="ECO:0000259" key="2">
    <source>
        <dbReference type="PROSITE" id="PS50010"/>
    </source>
</evidence>
<organism evidence="3 4">
    <name type="scientific">Dissostichus eleginoides</name>
    <name type="common">Patagonian toothfish</name>
    <name type="synonym">Dissostichus amissus</name>
    <dbReference type="NCBI Taxonomy" id="100907"/>
    <lineage>
        <taxon>Eukaryota</taxon>
        <taxon>Metazoa</taxon>
        <taxon>Chordata</taxon>
        <taxon>Craniata</taxon>
        <taxon>Vertebrata</taxon>
        <taxon>Euteleostomi</taxon>
        <taxon>Actinopterygii</taxon>
        <taxon>Neopterygii</taxon>
        <taxon>Teleostei</taxon>
        <taxon>Neoteleostei</taxon>
        <taxon>Acanthomorphata</taxon>
        <taxon>Eupercaria</taxon>
        <taxon>Perciformes</taxon>
        <taxon>Notothenioidei</taxon>
        <taxon>Nototheniidae</taxon>
        <taxon>Dissostichus</taxon>
    </lineage>
</organism>
<feature type="compositionally biased region" description="Basic and acidic residues" evidence="1">
    <location>
        <begin position="112"/>
        <end position="123"/>
    </location>
</feature>
<protein>
    <submittedName>
        <fullName evidence="3">Pleckstrin like domain containing family G member 4B</fullName>
    </submittedName>
</protein>
<gene>
    <name evidence="3" type="ORF">KUDE01_031841</name>
</gene>
<dbReference type="EMBL" id="JASDAP010000461">
    <property type="protein sequence ID" value="KAK1875004.1"/>
    <property type="molecule type" value="Genomic_DNA"/>
</dbReference>
<dbReference type="Pfam" id="PF00621">
    <property type="entry name" value="RhoGEF"/>
    <property type="match status" value="1"/>
</dbReference>
<dbReference type="PROSITE" id="PS50010">
    <property type="entry name" value="DH_2"/>
    <property type="match status" value="1"/>
</dbReference>
<dbReference type="Proteomes" id="UP001228049">
    <property type="component" value="Unassembled WGS sequence"/>
</dbReference>
<evidence type="ECO:0000256" key="1">
    <source>
        <dbReference type="SAM" id="MobiDB-lite"/>
    </source>
</evidence>
<feature type="compositionally biased region" description="Basic and acidic residues" evidence="1">
    <location>
        <begin position="92"/>
        <end position="106"/>
    </location>
</feature>